<sequence length="85" mass="9120">MNRLITNAGYALIAIALAPLLALGLYLLANALGFSNVANRMPDTIFSIFMLQSYTGGIANLLGELPLCVLSTWCFMHMTGIEGLL</sequence>
<reference evidence="2" key="1">
    <citation type="submission" date="2020-12" db="EMBL/GenBank/DDBJ databases">
        <title>Comamonas sp. nov., isolated from stream water.</title>
        <authorList>
            <person name="Park K.-H."/>
        </authorList>
    </citation>
    <scope>NUCLEOTIDE SEQUENCE</scope>
    <source>
        <strain evidence="2">EJ-4</strain>
    </source>
</reference>
<keyword evidence="1" id="KW-1133">Transmembrane helix</keyword>
<dbReference type="Proteomes" id="UP000530032">
    <property type="component" value="Unassembled WGS sequence"/>
</dbReference>
<proteinExistence type="predicted"/>
<organism evidence="2 3">
    <name type="scientific">Comamonas suwonensis</name>
    <dbReference type="NCBI Taxonomy" id="2606214"/>
    <lineage>
        <taxon>Bacteria</taxon>
        <taxon>Pseudomonadati</taxon>
        <taxon>Pseudomonadota</taxon>
        <taxon>Betaproteobacteria</taxon>
        <taxon>Burkholderiales</taxon>
        <taxon>Comamonadaceae</taxon>
        <taxon>Comamonas</taxon>
    </lineage>
</organism>
<gene>
    <name evidence="2" type="ORF">HF327_013045</name>
</gene>
<evidence type="ECO:0008006" key="4">
    <source>
        <dbReference type="Google" id="ProtNLM"/>
    </source>
</evidence>
<evidence type="ECO:0000256" key="1">
    <source>
        <dbReference type="SAM" id="Phobius"/>
    </source>
</evidence>
<name>A0A843B9J2_9BURK</name>
<evidence type="ECO:0000313" key="2">
    <source>
        <dbReference type="EMBL" id="MBI1625424.1"/>
    </source>
</evidence>
<dbReference type="AlphaFoldDB" id="A0A843B9J2"/>
<protein>
    <recommendedName>
        <fullName evidence="4">ABC transporter permease</fullName>
    </recommendedName>
</protein>
<evidence type="ECO:0000313" key="3">
    <source>
        <dbReference type="Proteomes" id="UP000530032"/>
    </source>
</evidence>
<feature type="transmembrane region" description="Helical" evidence="1">
    <location>
        <begin position="54"/>
        <end position="76"/>
    </location>
</feature>
<comment type="caution">
    <text evidence="2">The sequence shown here is derived from an EMBL/GenBank/DDBJ whole genome shotgun (WGS) entry which is preliminary data.</text>
</comment>
<keyword evidence="1" id="KW-0472">Membrane</keyword>
<keyword evidence="3" id="KW-1185">Reference proteome</keyword>
<dbReference type="RefSeq" id="WP_198460584.1">
    <property type="nucleotide sequence ID" value="NZ_JABBCQ020000010.1"/>
</dbReference>
<keyword evidence="1" id="KW-0812">Transmembrane</keyword>
<feature type="transmembrane region" description="Helical" evidence="1">
    <location>
        <begin position="12"/>
        <end position="34"/>
    </location>
</feature>
<dbReference type="EMBL" id="JABBCQ020000010">
    <property type="protein sequence ID" value="MBI1625424.1"/>
    <property type="molecule type" value="Genomic_DNA"/>
</dbReference>
<accession>A0A843B9J2</accession>